<sequence>MASKSATTLASSPPKPSTVAPTSVWSLLGEQGFETSAFSSFFEPSVAEGKESIELPKGCGAHLLYGVAPHELSTAVQAYSELLSLKLAYHQPEEEEPSRRANTELGRLLRYHGDVKGLAALTDDSEFALAAYFNSDGQEDFVSHGDNALASDLQNVRALTQDLLLHVTPPSRDFLGGRLLEVYMAR</sequence>
<dbReference type="Proteomes" id="UP000660262">
    <property type="component" value="Unassembled WGS sequence"/>
</dbReference>
<keyword evidence="3" id="KW-1185">Reference proteome</keyword>
<feature type="compositionally biased region" description="Polar residues" evidence="1">
    <location>
        <begin position="1"/>
        <end position="11"/>
    </location>
</feature>
<organism evidence="2 3">
    <name type="scientific">Pycnococcus provasolii</name>
    <dbReference type="NCBI Taxonomy" id="41880"/>
    <lineage>
        <taxon>Eukaryota</taxon>
        <taxon>Viridiplantae</taxon>
        <taxon>Chlorophyta</taxon>
        <taxon>Pseudoscourfieldiophyceae</taxon>
        <taxon>Pseudoscourfieldiales</taxon>
        <taxon>Pycnococcaceae</taxon>
        <taxon>Pycnococcus</taxon>
    </lineage>
</organism>
<name>A0A830HAB9_9CHLO</name>
<accession>A0A830HAB9</accession>
<evidence type="ECO:0000313" key="2">
    <source>
        <dbReference type="EMBL" id="GHP03383.1"/>
    </source>
</evidence>
<reference evidence="2" key="1">
    <citation type="submission" date="2020-10" db="EMBL/GenBank/DDBJ databases">
        <title>Unveiling of a novel bifunctional photoreceptor, Dualchrome1, isolated from a cosmopolitan green alga.</title>
        <authorList>
            <person name="Suzuki S."/>
            <person name="Kawachi M."/>
        </authorList>
    </citation>
    <scope>NUCLEOTIDE SEQUENCE</scope>
    <source>
        <strain evidence="2">NIES 2893</strain>
    </source>
</reference>
<feature type="region of interest" description="Disordered" evidence="1">
    <location>
        <begin position="1"/>
        <end position="21"/>
    </location>
</feature>
<evidence type="ECO:0000313" key="3">
    <source>
        <dbReference type="Proteomes" id="UP000660262"/>
    </source>
</evidence>
<dbReference type="AlphaFoldDB" id="A0A830HAB9"/>
<protein>
    <submittedName>
        <fullName evidence="2">Uncharacterized protein</fullName>
    </submittedName>
</protein>
<dbReference type="EMBL" id="BNJQ01000005">
    <property type="protein sequence ID" value="GHP03383.1"/>
    <property type="molecule type" value="Genomic_DNA"/>
</dbReference>
<proteinExistence type="predicted"/>
<evidence type="ECO:0000256" key="1">
    <source>
        <dbReference type="SAM" id="MobiDB-lite"/>
    </source>
</evidence>
<gene>
    <name evidence="2" type="ORF">PPROV_000213800</name>
</gene>
<comment type="caution">
    <text evidence="2">The sequence shown here is derived from an EMBL/GenBank/DDBJ whole genome shotgun (WGS) entry which is preliminary data.</text>
</comment>